<accession>A0A8J6LI66</accession>
<dbReference type="Proteomes" id="UP000719412">
    <property type="component" value="Unassembled WGS sequence"/>
</dbReference>
<evidence type="ECO:0000313" key="5">
    <source>
        <dbReference type="Proteomes" id="UP000719412"/>
    </source>
</evidence>
<dbReference type="EMBL" id="JABDTM020013738">
    <property type="protein sequence ID" value="KAH0819772.1"/>
    <property type="molecule type" value="Genomic_DNA"/>
</dbReference>
<dbReference type="PANTHER" id="PTHR15711">
    <property type="entry name" value="RAP GTPASE-ACTIVATING PROTEIN"/>
    <property type="match status" value="1"/>
</dbReference>
<reference evidence="4" key="1">
    <citation type="journal article" date="2020" name="J Insects Food Feed">
        <title>The yellow mealworm (Tenebrio molitor) genome: a resource for the emerging insects as food and feed industry.</title>
        <authorList>
            <person name="Eriksson T."/>
            <person name="Andere A."/>
            <person name="Kelstrup H."/>
            <person name="Emery V."/>
            <person name="Picard C."/>
        </authorList>
    </citation>
    <scope>NUCLEOTIDE SEQUENCE</scope>
    <source>
        <strain evidence="4">Stoneville</strain>
        <tissue evidence="4">Whole head</tissue>
    </source>
</reference>
<dbReference type="Gene3D" id="3.40.50.11210">
    <property type="entry name" value="Rap/Ran-GAP"/>
    <property type="match status" value="1"/>
</dbReference>
<feature type="region of interest" description="Disordered" evidence="2">
    <location>
        <begin position="88"/>
        <end position="107"/>
    </location>
</feature>
<dbReference type="InterPro" id="IPR000331">
    <property type="entry name" value="Rap/Ran_GAP_dom"/>
</dbReference>
<dbReference type="PANTHER" id="PTHR15711:SF32">
    <property type="entry name" value="RAP GTPASE ACTIVATING PROTEIN 1, ISOFORM H"/>
    <property type="match status" value="1"/>
</dbReference>
<feature type="domain" description="Rap-GAP" evidence="3">
    <location>
        <begin position="1"/>
        <end position="73"/>
    </location>
</feature>
<feature type="compositionally biased region" description="Low complexity" evidence="2">
    <location>
        <begin position="188"/>
        <end position="200"/>
    </location>
</feature>
<dbReference type="Pfam" id="PF02145">
    <property type="entry name" value="Rap_GAP"/>
    <property type="match status" value="1"/>
</dbReference>
<keyword evidence="5" id="KW-1185">Reference proteome</keyword>
<evidence type="ECO:0000256" key="1">
    <source>
        <dbReference type="ARBA" id="ARBA00022468"/>
    </source>
</evidence>
<keyword evidence="1" id="KW-0343">GTPase activation</keyword>
<dbReference type="InterPro" id="IPR050989">
    <property type="entry name" value="Rap1_Ran_GAP"/>
</dbReference>
<name>A0A8J6LI66_TENMO</name>
<proteinExistence type="predicted"/>
<protein>
    <recommendedName>
        <fullName evidence="3">Rap-GAP domain-containing protein</fullName>
    </recommendedName>
</protein>
<feature type="compositionally biased region" description="Polar residues" evidence="2">
    <location>
        <begin position="141"/>
        <end position="180"/>
    </location>
</feature>
<reference evidence="4" key="2">
    <citation type="submission" date="2021-08" db="EMBL/GenBank/DDBJ databases">
        <authorList>
            <person name="Eriksson T."/>
        </authorList>
    </citation>
    <scope>NUCLEOTIDE SEQUENCE</scope>
    <source>
        <strain evidence="4">Stoneville</strain>
        <tissue evidence="4">Whole head</tissue>
    </source>
</reference>
<sequence>MAKNQFQYNVSVTARDDVPFFGPTLPTPAVFRHGPELKEFLLTKLINAENACYKADKFAKLELRTRTSLLQTLTEELKEKTNEFLGAAGATMVPGTPKSDSGPGSRFIDTVKKAWSARVKSSQSVDNNLAGANGHDRLSKKSSQPTISESTPSSGRSLSKSSIVSNGKKSANSSTASSPDLTAHAHPALSEASDDSSLTSEDLEEHLAGGYIDSDTGLESMSSAETAAKACSVCQDRPTSTTGPSAEAKRGKCRVRRPRRPP</sequence>
<dbReference type="GO" id="GO:0005737">
    <property type="term" value="C:cytoplasm"/>
    <property type="evidence" value="ECO:0007669"/>
    <property type="project" value="TreeGrafter"/>
</dbReference>
<evidence type="ECO:0000256" key="2">
    <source>
        <dbReference type="SAM" id="MobiDB-lite"/>
    </source>
</evidence>
<feature type="compositionally biased region" description="Basic residues" evidence="2">
    <location>
        <begin position="251"/>
        <end position="262"/>
    </location>
</feature>
<dbReference type="AlphaFoldDB" id="A0A8J6LI66"/>
<dbReference type="GO" id="GO:0005096">
    <property type="term" value="F:GTPase activator activity"/>
    <property type="evidence" value="ECO:0007669"/>
    <property type="project" value="UniProtKB-KW"/>
</dbReference>
<dbReference type="GO" id="GO:0051056">
    <property type="term" value="P:regulation of small GTPase mediated signal transduction"/>
    <property type="evidence" value="ECO:0007669"/>
    <property type="project" value="InterPro"/>
</dbReference>
<comment type="caution">
    <text evidence="4">The sequence shown here is derived from an EMBL/GenBank/DDBJ whole genome shotgun (WGS) entry which is preliminary data.</text>
</comment>
<organism evidence="4 5">
    <name type="scientific">Tenebrio molitor</name>
    <name type="common">Yellow mealworm beetle</name>
    <dbReference type="NCBI Taxonomy" id="7067"/>
    <lineage>
        <taxon>Eukaryota</taxon>
        <taxon>Metazoa</taxon>
        <taxon>Ecdysozoa</taxon>
        <taxon>Arthropoda</taxon>
        <taxon>Hexapoda</taxon>
        <taxon>Insecta</taxon>
        <taxon>Pterygota</taxon>
        <taxon>Neoptera</taxon>
        <taxon>Endopterygota</taxon>
        <taxon>Coleoptera</taxon>
        <taxon>Polyphaga</taxon>
        <taxon>Cucujiformia</taxon>
        <taxon>Tenebrionidae</taxon>
        <taxon>Tenebrio</taxon>
    </lineage>
</organism>
<dbReference type="PROSITE" id="PS50085">
    <property type="entry name" value="RAPGAP"/>
    <property type="match status" value="1"/>
</dbReference>
<gene>
    <name evidence="4" type="ORF">GEV33_003019</name>
</gene>
<feature type="region of interest" description="Disordered" evidence="2">
    <location>
        <begin position="122"/>
        <end position="262"/>
    </location>
</feature>
<evidence type="ECO:0000313" key="4">
    <source>
        <dbReference type="EMBL" id="KAH0819772.1"/>
    </source>
</evidence>
<evidence type="ECO:0000259" key="3">
    <source>
        <dbReference type="PROSITE" id="PS50085"/>
    </source>
</evidence>
<dbReference type="InterPro" id="IPR035974">
    <property type="entry name" value="Rap/Ran-GAP_sf"/>
</dbReference>
<dbReference type="SUPFAM" id="SSF111347">
    <property type="entry name" value="Rap/Ran-GAP"/>
    <property type="match status" value="1"/>
</dbReference>